<keyword evidence="3" id="KW-1185">Reference proteome</keyword>
<feature type="transmembrane region" description="Helical" evidence="1">
    <location>
        <begin position="6"/>
        <end position="33"/>
    </location>
</feature>
<dbReference type="PANTHER" id="PTHR42083:SF1">
    <property type="entry name" value="MARVEL DOMAIN-CONTAINING PROTEIN"/>
    <property type="match status" value="1"/>
</dbReference>
<evidence type="ECO:0000256" key="1">
    <source>
        <dbReference type="SAM" id="Phobius"/>
    </source>
</evidence>
<accession>A0AAN9YPZ0</accession>
<keyword evidence="1" id="KW-0472">Membrane</keyword>
<feature type="transmembrane region" description="Helical" evidence="1">
    <location>
        <begin position="49"/>
        <end position="68"/>
    </location>
</feature>
<sequence>MGLFGMAISYISFSILHFFQFVLAVTVCGLYAVDLDSAHKQGKYTDGKWVYAVVVGALSAVTSLLYLIPFILRFAAVTAWSAVLFVLWIALFGIFGRMYIHEDPEDNAGIRRMKSAVWVDLASALLWLIGTLASAAYWWTHRERHSRFTGRARLDRNASVRSRSSAWRA</sequence>
<dbReference type="Proteomes" id="UP001320420">
    <property type="component" value="Unassembled WGS sequence"/>
</dbReference>
<keyword evidence="1" id="KW-1133">Transmembrane helix</keyword>
<dbReference type="EMBL" id="JAKJXP020000019">
    <property type="protein sequence ID" value="KAK7754623.1"/>
    <property type="molecule type" value="Genomic_DNA"/>
</dbReference>
<protein>
    <recommendedName>
        <fullName evidence="4">MARVEL domain-containing protein</fullName>
    </recommendedName>
</protein>
<dbReference type="AlphaFoldDB" id="A0AAN9YPZ0"/>
<feature type="transmembrane region" description="Helical" evidence="1">
    <location>
        <begin position="74"/>
        <end position="95"/>
    </location>
</feature>
<proteinExistence type="predicted"/>
<organism evidence="2 3">
    <name type="scientific">Diatrype stigma</name>
    <dbReference type="NCBI Taxonomy" id="117547"/>
    <lineage>
        <taxon>Eukaryota</taxon>
        <taxon>Fungi</taxon>
        <taxon>Dikarya</taxon>
        <taxon>Ascomycota</taxon>
        <taxon>Pezizomycotina</taxon>
        <taxon>Sordariomycetes</taxon>
        <taxon>Xylariomycetidae</taxon>
        <taxon>Xylariales</taxon>
        <taxon>Diatrypaceae</taxon>
        <taxon>Diatrype</taxon>
    </lineage>
</organism>
<name>A0AAN9YPZ0_9PEZI</name>
<evidence type="ECO:0000313" key="2">
    <source>
        <dbReference type="EMBL" id="KAK7754623.1"/>
    </source>
</evidence>
<evidence type="ECO:0000313" key="3">
    <source>
        <dbReference type="Proteomes" id="UP001320420"/>
    </source>
</evidence>
<reference evidence="2 3" key="1">
    <citation type="submission" date="2024-02" db="EMBL/GenBank/DDBJ databases">
        <title>De novo assembly and annotation of 12 fungi associated with fruit tree decline syndrome in Ontario, Canada.</title>
        <authorList>
            <person name="Sulman M."/>
            <person name="Ellouze W."/>
            <person name="Ilyukhin E."/>
        </authorList>
    </citation>
    <scope>NUCLEOTIDE SEQUENCE [LARGE SCALE GENOMIC DNA]</scope>
    <source>
        <strain evidence="2 3">M11/M66-122</strain>
    </source>
</reference>
<evidence type="ECO:0008006" key="4">
    <source>
        <dbReference type="Google" id="ProtNLM"/>
    </source>
</evidence>
<comment type="caution">
    <text evidence="2">The sequence shown here is derived from an EMBL/GenBank/DDBJ whole genome shotgun (WGS) entry which is preliminary data.</text>
</comment>
<dbReference type="PANTHER" id="PTHR42083">
    <property type="entry name" value="MARVEL DOMAIN-CONTAINING PROTEIN"/>
    <property type="match status" value="1"/>
</dbReference>
<gene>
    <name evidence="2" type="ORF">SLS62_003406</name>
</gene>
<keyword evidence="1" id="KW-0812">Transmembrane</keyword>
<feature type="transmembrane region" description="Helical" evidence="1">
    <location>
        <begin position="116"/>
        <end position="139"/>
    </location>
</feature>